<dbReference type="Gramene" id="evm.model.03.1084">
    <property type="protein sequence ID" value="cds.evm.model.03.1084"/>
    <property type="gene ID" value="evm.TU.03.1084"/>
</dbReference>
<protein>
    <submittedName>
        <fullName evidence="2">Uncharacterized protein</fullName>
    </submittedName>
</protein>
<accession>A0A803P3X1</accession>
<dbReference type="EMBL" id="UZAU01000281">
    <property type="status" value="NOT_ANNOTATED_CDS"/>
    <property type="molecule type" value="Genomic_DNA"/>
</dbReference>
<keyword evidence="3" id="KW-1185">Reference proteome</keyword>
<sequence length="116" mass="12460">MDLLNRFLGNIQSRSEEVWEIAKEGKDKGKKGQTSKSGSQFSAPLVSNSGAASKAPSMEDLSTSIIDLTEPILIVEPLQKVSLENTRGNNSNCDGQSLSIKNSLAPQTAELIKRQG</sequence>
<reference evidence="2" key="1">
    <citation type="submission" date="2018-11" db="EMBL/GenBank/DDBJ databases">
        <authorList>
            <person name="Grassa J C."/>
        </authorList>
    </citation>
    <scope>NUCLEOTIDE SEQUENCE [LARGE SCALE GENOMIC DNA]</scope>
</reference>
<evidence type="ECO:0000313" key="2">
    <source>
        <dbReference type="EnsemblPlants" id="cds.evm.model.03.1084"/>
    </source>
</evidence>
<evidence type="ECO:0000313" key="3">
    <source>
        <dbReference type="Proteomes" id="UP000596661"/>
    </source>
</evidence>
<organism evidence="2 3">
    <name type="scientific">Cannabis sativa</name>
    <name type="common">Hemp</name>
    <name type="synonym">Marijuana</name>
    <dbReference type="NCBI Taxonomy" id="3483"/>
    <lineage>
        <taxon>Eukaryota</taxon>
        <taxon>Viridiplantae</taxon>
        <taxon>Streptophyta</taxon>
        <taxon>Embryophyta</taxon>
        <taxon>Tracheophyta</taxon>
        <taxon>Spermatophyta</taxon>
        <taxon>Magnoliopsida</taxon>
        <taxon>eudicotyledons</taxon>
        <taxon>Gunneridae</taxon>
        <taxon>Pentapetalae</taxon>
        <taxon>rosids</taxon>
        <taxon>fabids</taxon>
        <taxon>Rosales</taxon>
        <taxon>Cannabaceae</taxon>
        <taxon>Cannabis</taxon>
    </lineage>
</organism>
<dbReference type="EnsemblPlants" id="evm.model.03.1084">
    <property type="protein sequence ID" value="cds.evm.model.03.1084"/>
    <property type="gene ID" value="evm.TU.03.1084"/>
</dbReference>
<proteinExistence type="predicted"/>
<evidence type="ECO:0000256" key="1">
    <source>
        <dbReference type="SAM" id="MobiDB-lite"/>
    </source>
</evidence>
<name>A0A803P3X1_CANSA</name>
<reference evidence="2" key="2">
    <citation type="submission" date="2021-03" db="UniProtKB">
        <authorList>
            <consortium name="EnsemblPlants"/>
        </authorList>
    </citation>
    <scope>IDENTIFICATION</scope>
</reference>
<dbReference type="Proteomes" id="UP000596661">
    <property type="component" value="Chromosome 3"/>
</dbReference>
<dbReference type="AlphaFoldDB" id="A0A803P3X1"/>
<feature type="region of interest" description="Disordered" evidence="1">
    <location>
        <begin position="23"/>
        <end position="58"/>
    </location>
</feature>